<dbReference type="CDD" id="cd15203">
    <property type="entry name" value="7tmA_NPYR-like"/>
    <property type="match status" value="1"/>
</dbReference>
<comment type="similarity">
    <text evidence="2 9">Belongs to the G-protein coupled receptor 1 family.</text>
</comment>
<dbReference type="PANTHER" id="PTHR24235">
    <property type="entry name" value="NEUROPEPTIDE Y RECEPTOR"/>
    <property type="match status" value="1"/>
</dbReference>
<dbReference type="SUPFAM" id="SSF81321">
    <property type="entry name" value="Family A G protein-coupled receptor-like"/>
    <property type="match status" value="1"/>
</dbReference>
<evidence type="ECO:0000256" key="8">
    <source>
        <dbReference type="ARBA" id="ARBA00023224"/>
    </source>
</evidence>
<dbReference type="GO" id="GO:0004983">
    <property type="term" value="F:neuropeptide Y receptor activity"/>
    <property type="evidence" value="ECO:0007669"/>
    <property type="project" value="InterPro"/>
</dbReference>
<evidence type="ECO:0000256" key="10">
    <source>
        <dbReference type="SAM" id="Phobius"/>
    </source>
</evidence>
<dbReference type="PROSITE" id="PS50262">
    <property type="entry name" value="G_PROTEIN_RECEP_F1_2"/>
    <property type="match status" value="1"/>
</dbReference>
<evidence type="ECO:0000256" key="4">
    <source>
        <dbReference type="ARBA" id="ARBA00022989"/>
    </source>
</evidence>
<dbReference type="PRINTS" id="PR00237">
    <property type="entry name" value="GPCRRHODOPSN"/>
</dbReference>
<keyword evidence="3 9" id="KW-0812">Transmembrane</keyword>
<dbReference type="SMART" id="SM01381">
    <property type="entry name" value="7TM_GPCR_Srsx"/>
    <property type="match status" value="1"/>
</dbReference>
<dbReference type="OrthoDB" id="9046662at2759"/>
<keyword evidence="5 9" id="KW-0297">G-protein coupled receptor</keyword>
<evidence type="ECO:0000259" key="11">
    <source>
        <dbReference type="PROSITE" id="PS50262"/>
    </source>
</evidence>
<evidence type="ECO:0000256" key="3">
    <source>
        <dbReference type="ARBA" id="ARBA00022692"/>
    </source>
</evidence>
<dbReference type="Proteomes" id="UP000694844">
    <property type="component" value="Chromosome 5"/>
</dbReference>
<sequence>MSTNDTLDKVALLHGVLFTKNYSLTEFTKIAKEYDFNHKFSPSMESLFIVLFSLIVLFGFFGNLLLVYVIIKKVKLKSSRCTFVFNLALTDILTCVLCIPLTAVRLLLTHWTLGEMLCKLVPVLEALYIFVSSLTVVAIAIDRYQSIVNWPKVIHKSNMKYIFLMMWMLGLALALPMFVFHEVETVEVIPGLLSLSVCVERWSSNISRAIYTLVVLLFHFVLPLASISMLHLLICKFISSHFGSKLHSRSDRSRRYLVRQRKNVVLLSAIAMTFAFTWLPWTCVNLIADFSSEHFRSININLVSAVCHVLAMSSVCVNPIVYGWFNSIFRQEIELVFRTFCVGRSRGNDQPPSLKKNSFFLYQRTTTLSSYVRHD</sequence>
<dbReference type="RefSeq" id="XP_022344396.1">
    <property type="nucleotide sequence ID" value="XM_022488688.1"/>
</dbReference>
<protein>
    <submittedName>
        <fullName evidence="13">Neuropeptide Y receptor type 5-like</fullName>
    </submittedName>
</protein>
<reference evidence="13" key="1">
    <citation type="submission" date="2025-08" db="UniProtKB">
        <authorList>
            <consortium name="RefSeq"/>
        </authorList>
    </citation>
    <scope>IDENTIFICATION</scope>
    <source>
        <tissue evidence="13">Whole sample</tissue>
    </source>
</reference>
<feature type="transmembrane region" description="Helical" evidence="10">
    <location>
        <begin position="210"/>
        <end position="243"/>
    </location>
</feature>
<dbReference type="PROSITE" id="PS00237">
    <property type="entry name" value="G_PROTEIN_RECEP_F1_1"/>
    <property type="match status" value="1"/>
</dbReference>
<name>A0A8B8EWP1_CRAVI</name>
<feature type="transmembrane region" description="Helical" evidence="10">
    <location>
        <begin position="47"/>
        <end position="71"/>
    </location>
</feature>
<evidence type="ECO:0000256" key="5">
    <source>
        <dbReference type="ARBA" id="ARBA00023040"/>
    </source>
</evidence>
<dbReference type="Gene3D" id="1.20.1070.10">
    <property type="entry name" value="Rhodopsin 7-helix transmembrane proteins"/>
    <property type="match status" value="1"/>
</dbReference>
<dbReference type="GeneID" id="111137286"/>
<dbReference type="InterPro" id="IPR017452">
    <property type="entry name" value="GPCR_Rhodpsn_7TM"/>
</dbReference>
<proteinExistence type="inferred from homology"/>
<evidence type="ECO:0000256" key="6">
    <source>
        <dbReference type="ARBA" id="ARBA00023136"/>
    </source>
</evidence>
<dbReference type="InterPro" id="IPR000611">
    <property type="entry name" value="NPY_rcpt"/>
</dbReference>
<feature type="transmembrane region" description="Helical" evidence="10">
    <location>
        <begin position="161"/>
        <end position="180"/>
    </location>
</feature>
<keyword evidence="4 10" id="KW-1133">Transmembrane helix</keyword>
<dbReference type="PRINTS" id="PR01012">
    <property type="entry name" value="NRPEPTIDEYR"/>
</dbReference>
<dbReference type="InterPro" id="IPR000276">
    <property type="entry name" value="GPCR_Rhodpsn"/>
</dbReference>
<keyword evidence="8 9" id="KW-0807">Transducer</keyword>
<keyword evidence="6 10" id="KW-0472">Membrane</keyword>
<feature type="transmembrane region" description="Helical" evidence="10">
    <location>
        <begin position="83"/>
        <end position="108"/>
    </location>
</feature>
<dbReference type="GO" id="GO:0016020">
    <property type="term" value="C:membrane"/>
    <property type="evidence" value="ECO:0007669"/>
    <property type="project" value="UniProtKB-SubCell"/>
</dbReference>
<feature type="transmembrane region" description="Helical" evidence="10">
    <location>
        <begin position="300"/>
        <end position="325"/>
    </location>
</feature>
<feature type="transmembrane region" description="Helical" evidence="10">
    <location>
        <begin position="120"/>
        <end position="141"/>
    </location>
</feature>
<gene>
    <name evidence="13" type="primary">LOC111137286</name>
</gene>
<evidence type="ECO:0000313" key="12">
    <source>
        <dbReference type="Proteomes" id="UP000694844"/>
    </source>
</evidence>
<evidence type="ECO:0000256" key="9">
    <source>
        <dbReference type="RuleBase" id="RU000688"/>
    </source>
</evidence>
<evidence type="ECO:0000256" key="2">
    <source>
        <dbReference type="ARBA" id="ARBA00010663"/>
    </source>
</evidence>
<dbReference type="KEGG" id="cvn:111137286"/>
<feature type="domain" description="G-protein coupled receptors family 1 profile" evidence="11">
    <location>
        <begin position="62"/>
        <end position="322"/>
    </location>
</feature>
<keyword evidence="7 9" id="KW-0675">Receptor</keyword>
<keyword evidence="12" id="KW-1185">Reference proteome</keyword>
<evidence type="ECO:0000313" key="13">
    <source>
        <dbReference type="RefSeq" id="XP_022344396.1"/>
    </source>
</evidence>
<dbReference type="PANTHER" id="PTHR24235:SF12">
    <property type="entry name" value="G-PROTEIN COUPLED RECEPTORS FAMILY 1 PROFILE DOMAIN-CONTAINING PROTEIN"/>
    <property type="match status" value="1"/>
</dbReference>
<feature type="transmembrane region" description="Helical" evidence="10">
    <location>
        <begin position="264"/>
        <end position="288"/>
    </location>
</feature>
<dbReference type="AlphaFoldDB" id="A0A8B8EWP1"/>
<organism evidence="12 13">
    <name type="scientific">Crassostrea virginica</name>
    <name type="common">Eastern oyster</name>
    <dbReference type="NCBI Taxonomy" id="6565"/>
    <lineage>
        <taxon>Eukaryota</taxon>
        <taxon>Metazoa</taxon>
        <taxon>Spiralia</taxon>
        <taxon>Lophotrochozoa</taxon>
        <taxon>Mollusca</taxon>
        <taxon>Bivalvia</taxon>
        <taxon>Autobranchia</taxon>
        <taxon>Pteriomorphia</taxon>
        <taxon>Ostreida</taxon>
        <taxon>Ostreoidea</taxon>
        <taxon>Ostreidae</taxon>
        <taxon>Crassostrea</taxon>
    </lineage>
</organism>
<dbReference type="Pfam" id="PF00001">
    <property type="entry name" value="7tm_1"/>
    <property type="match status" value="1"/>
</dbReference>
<evidence type="ECO:0000256" key="1">
    <source>
        <dbReference type="ARBA" id="ARBA00004141"/>
    </source>
</evidence>
<evidence type="ECO:0000256" key="7">
    <source>
        <dbReference type="ARBA" id="ARBA00023170"/>
    </source>
</evidence>
<accession>A0A8B8EWP1</accession>
<comment type="subcellular location">
    <subcellularLocation>
        <location evidence="1">Membrane</location>
        <topology evidence="1">Multi-pass membrane protein</topology>
    </subcellularLocation>
</comment>